<keyword evidence="3 5" id="KW-1133">Transmembrane helix</keyword>
<dbReference type="Proteomes" id="UP000308760">
    <property type="component" value="Unassembled WGS sequence"/>
</dbReference>
<evidence type="ECO:0000313" key="7">
    <source>
        <dbReference type="EMBL" id="THV42237.1"/>
    </source>
</evidence>
<gene>
    <name evidence="7" type="ORF">FAB82_07465</name>
</gene>
<organism evidence="7 8">
    <name type="scientific">Glycomyces buryatensis</name>
    <dbReference type="NCBI Taxonomy" id="2570927"/>
    <lineage>
        <taxon>Bacteria</taxon>
        <taxon>Bacillati</taxon>
        <taxon>Actinomycetota</taxon>
        <taxon>Actinomycetes</taxon>
        <taxon>Glycomycetales</taxon>
        <taxon>Glycomycetaceae</taxon>
        <taxon>Glycomyces</taxon>
    </lineage>
</organism>
<reference evidence="7 8" key="2">
    <citation type="submission" date="2019-05" db="EMBL/GenBank/DDBJ databases">
        <title>Glycomyces buryatensis sp. nov.</title>
        <authorList>
            <person name="Nikitina E."/>
        </authorList>
    </citation>
    <scope>NUCLEOTIDE SEQUENCE [LARGE SCALE GENOMIC DNA]</scope>
    <source>
        <strain evidence="7 8">18</strain>
    </source>
</reference>
<reference evidence="8" key="1">
    <citation type="submission" date="2019-04" db="EMBL/GenBank/DDBJ databases">
        <title>Nocardioides xinjiangensis sp. nov.</title>
        <authorList>
            <person name="Liu S."/>
        </authorList>
    </citation>
    <scope>NUCLEOTIDE SEQUENCE [LARGE SCALE GENOMIC DNA]</scope>
    <source>
        <strain evidence="8">18</strain>
    </source>
</reference>
<dbReference type="Gene3D" id="1.20.1250.20">
    <property type="entry name" value="MFS general substrate transporter like domains"/>
    <property type="match status" value="1"/>
</dbReference>
<dbReference type="OrthoDB" id="3629425at2"/>
<dbReference type="PANTHER" id="PTHR23514">
    <property type="entry name" value="BYPASS OF STOP CODON PROTEIN 6"/>
    <property type="match status" value="1"/>
</dbReference>
<feature type="transmembrane region" description="Helical" evidence="5">
    <location>
        <begin position="332"/>
        <end position="356"/>
    </location>
</feature>
<feature type="transmembrane region" description="Helical" evidence="5">
    <location>
        <begin position="273"/>
        <end position="292"/>
    </location>
</feature>
<evidence type="ECO:0000256" key="5">
    <source>
        <dbReference type="SAM" id="Phobius"/>
    </source>
</evidence>
<dbReference type="PANTHER" id="PTHR23514:SF13">
    <property type="entry name" value="INNER MEMBRANE PROTEIN YBJJ"/>
    <property type="match status" value="1"/>
</dbReference>
<feature type="domain" description="Major facilitator superfamily (MFS) profile" evidence="6">
    <location>
        <begin position="14"/>
        <end position="386"/>
    </location>
</feature>
<feature type="transmembrane region" description="Helical" evidence="5">
    <location>
        <begin position="241"/>
        <end position="261"/>
    </location>
</feature>
<keyword evidence="8" id="KW-1185">Reference proteome</keyword>
<evidence type="ECO:0000256" key="1">
    <source>
        <dbReference type="ARBA" id="ARBA00004651"/>
    </source>
</evidence>
<dbReference type="InterPro" id="IPR036259">
    <property type="entry name" value="MFS_trans_sf"/>
</dbReference>
<feature type="transmembrane region" description="Helical" evidence="5">
    <location>
        <begin position="12"/>
        <end position="32"/>
    </location>
</feature>
<feature type="transmembrane region" description="Helical" evidence="5">
    <location>
        <begin position="204"/>
        <end position="221"/>
    </location>
</feature>
<feature type="transmembrane region" description="Helical" evidence="5">
    <location>
        <begin position="362"/>
        <end position="381"/>
    </location>
</feature>
<dbReference type="RefSeq" id="WP_136533919.1">
    <property type="nucleotide sequence ID" value="NZ_STGY01000028.1"/>
</dbReference>
<feature type="transmembrane region" description="Helical" evidence="5">
    <location>
        <begin position="164"/>
        <end position="184"/>
    </location>
</feature>
<accession>A0A4S8QCI2</accession>
<name>A0A4S8QCI2_9ACTN</name>
<sequence>MTTATEPRSHASLKPATVFLGFAVFGMLWGLYAASIPAIKDQTGASDGALGTAMMCVALAAAPAMFLTGGLLDRFGRPVVIAATVLFAVVAALPALAGSLPMLMVALLLFGLGSGAFDVVINSMAATVEAEQDVRVMNRAHALFSVGLMAGAVITGAARTIGLAPWMLLASAGLLAIVGIAATAHRVPRFVTRERPPAKGRKRIDRAVLGFGLLVALALLVESGVQQWSAVFLEDEVGTPAAISGLAPAIFAGSMVLGRLAGHWISTRLSDRVVLLTAGAVSGVGTVVIAVATSPVLALAGFAVTGAAISVAAPTVYGLVGRRAAAERRGASIGATSSIGYVGLLLGPVIVGQLAGAFDLRIAFACLTAVSAVLTLTALFIGGSRVAASTGTE</sequence>
<evidence type="ECO:0000259" key="6">
    <source>
        <dbReference type="PROSITE" id="PS50850"/>
    </source>
</evidence>
<dbReference type="GO" id="GO:0005886">
    <property type="term" value="C:plasma membrane"/>
    <property type="evidence" value="ECO:0007669"/>
    <property type="project" value="UniProtKB-SubCell"/>
</dbReference>
<dbReference type="Pfam" id="PF07690">
    <property type="entry name" value="MFS_1"/>
    <property type="match status" value="1"/>
</dbReference>
<dbReference type="InterPro" id="IPR051788">
    <property type="entry name" value="MFS_Transporter"/>
</dbReference>
<dbReference type="GO" id="GO:0022857">
    <property type="term" value="F:transmembrane transporter activity"/>
    <property type="evidence" value="ECO:0007669"/>
    <property type="project" value="InterPro"/>
</dbReference>
<protein>
    <submittedName>
        <fullName evidence="7">MFS transporter</fullName>
    </submittedName>
</protein>
<comment type="subcellular location">
    <subcellularLocation>
        <location evidence="1">Cell membrane</location>
        <topology evidence="1">Multi-pass membrane protein</topology>
    </subcellularLocation>
</comment>
<feature type="transmembrane region" description="Helical" evidence="5">
    <location>
        <begin position="103"/>
        <end position="128"/>
    </location>
</feature>
<evidence type="ECO:0000313" key="8">
    <source>
        <dbReference type="Proteomes" id="UP000308760"/>
    </source>
</evidence>
<dbReference type="SUPFAM" id="SSF103473">
    <property type="entry name" value="MFS general substrate transporter"/>
    <property type="match status" value="1"/>
</dbReference>
<dbReference type="PROSITE" id="PS50850">
    <property type="entry name" value="MFS"/>
    <property type="match status" value="1"/>
</dbReference>
<feature type="transmembrane region" description="Helical" evidence="5">
    <location>
        <begin position="52"/>
        <end position="72"/>
    </location>
</feature>
<dbReference type="EMBL" id="STGY01000028">
    <property type="protein sequence ID" value="THV42237.1"/>
    <property type="molecule type" value="Genomic_DNA"/>
</dbReference>
<proteinExistence type="predicted"/>
<comment type="caution">
    <text evidence="7">The sequence shown here is derived from an EMBL/GenBank/DDBJ whole genome shotgun (WGS) entry which is preliminary data.</text>
</comment>
<dbReference type="AlphaFoldDB" id="A0A4S8QCI2"/>
<dbReference type="InterPro" id="IPR011701">
    <property type="entry name" value="MFS"/>
</dbReference>
<keyword evidence="4 5" id="KW-0472">Membrane</keyword>
<feature type="transmembrane region" description="Helical" evidence="5">
    <location>
        <begin position="140"/>
        <end position="158"/>
    </location>
</feature>
<evidence type="ECO:0000256" key="2">
    <source>
        <dbReference type="ARBA" id="ARBA00022692"/>
    </source>
</evidence>
<dbReference type="InterPro" id="IPR020846">
    <property type="entry name" value="MFS_dom"/>
</dbReference>
<feature type="transmembrane region" description="Helical" evidence="5">
    <location>
        <begin position="298"/>
        <end position="320"/>
    </location>
</feature>
<feature type="transmembrane region" description="Helical" evidence="5">
    <location>
        <begin position="79"/>
        <end position="97"/>
    </location>
</feature>
<evidence type="ECO:0000256" key="4">
    <source>
        <dbReference type="ARBA" id="ARBA00023136"/>
    </source>
</evidence>
<keyword evidence="2 5" id="KW-0812">Transmembrane</keyword>
<evidence type="ECO:0000256" key="3">
    <source>
        <dbReference type="ARBA" id="ARBA00022989"/>
    </source>
</evidence>